<dbReference type="InterPro" id="IPR050483">
    <property type="entry name" value="CoA-transferase_III_domain"/>
</dbReference>
<dbReference type="SUPFAM" id="SSF89796">
    <property type="entry name" value="CoA-transferase family III (CaiB/BaiF)"/>
    <property type="match status" value="1"/>
</dbReference>
<organism evidence="2 3">
    <name type="scientific">Qipengyuania citrea</name>
    <dbReference type="NCBI Taxonomy" id="225971"/>
    <lineage>
        <taxon>Bacteria</taxon>
        <taxon>Pseudomonadati</taxon>
        <taxon>Pseudomonadota</taxon>
        <taxon>Alphaproteobacteria</taxon>
        <taxon>Sphingomonadales</taxon>
        <taxon>Erythrobacteraceae</taxon>
        <taxon>Qipengyuania</taxon>
    </lineage>
</organism>
<dbReference type="Gene3D" id="3.30.1540.10">
    <property type="entry name" value="formyl-coa transferase, domain 3"/>
    <property type="match status" value="1"/>
</dbReference>
<sequence>MTPARCPPKPRGMWLDAPRNPNAPLAGLKVLELARVLAGPWAGQILADLGADVIKVESPEGDGTRLWGPPWIERENGDREAAYYHAANRGKRSIVADFRDAGDLGRVAELAASADVVLENFKTGTLAKFGLDYAALSAANQGLVYCSITGFGQTGPRAHEAGYDFVVQAMSGFMALTGEPAGQPMKMGISISDLTCGLYSVIGIQAALAMRERTGRGQHVDMALLDCSVGLLASQATHFFTTGENPPRMGNEHAQVSAYGVFPVADGKVVLAPANDGLFRRLLALLGRGDLLGDERFATNESRLANRAELDAMIAAETGKWQLAELLGACGEAGIPAGPINPIDAVFADPQVRERGMRIELDGIAGVRSPFTFSGAELALDHPSPRKGEHG</sequence>
<dbReference type="EMBL" id="JAUSWK010000002">
    <property type="protein sequence ID" value="MDQ0566736.1"/>
    <property type="molecule type" value="Genomic_DNA"/>
</dbReference>
<dbReference type="InterPro" id="IPR023606">
    <property type="entry name" value="CoA-Trfase_III_dom_1_sf"/>
</dbReference>
<dbReference type="InterPro" id="IPR003673">
    <property type="entry name" value="CoA-Trfase_fam_III"/>
</dbReference>
<proteinExistence type="predicted"/>
<evidence type="ECO:0000313" key="3">
    <source>
        <dbReference type="Proteomes" id="UP001238601"/>
    </source>
</evidence>
<dbReference type="Pfam" id="PF02515">
    <property type="entry name" value="CoA_transf_3"/>
    <property type="match status" value="1"/>
</dbReference>
<accession>A0ABU0NBB9</accession>
<comment type="caution">
    <text evidence="2">The sequence shown here is derived from an EMBL/GenBank/DDBJ whole genome shotgun (WGS) entry which is preliminary data.</text>
</comment>
<evidence type="ECO:0000313" key="2">
    <source>
        <dbReference type="EMBL" id="MDQ0566736.1"/>
    </source>
</evidence>
<dbReference type="PANTHER" id="PTHR48207">
    <property type="entry name" value="SUCCINATE--HYDROXYMETHYLGLUTARATE COA-TRANSFERASE"/>
    <property type="match status" value="1"/>
</dbReference>
<gene>
    <name evidence="2" type="ORF">QOZ97_002269</name>
</gene>
<keyword evidence="1" id="KW-0808">Transferase</keyword>
<reference evidence="2 3" key="1">
    <citation type="submission" date="2023-07" db="EMBL/GenBank/DDBJ databases">
        <title>Genomic Encyclopedia of Type Strains, Phase IV (KMG-IV): sequencing the most valuable type-strain genomes for metagenomic binning, comparative biology and taxonomic classification.</title>
        <authorList>
            <person name="Goeker M."/>
        </authorList>
    </citation>
    <scope>NUCLEOTIDE SEQUENCE [LARGE SCALE GENOMIC DNA]</scope>
    <source>
        <strain evidence="2 3">DSM 14432</strain>
    </source>
</reference>
<keyword evidence="3" id="KW-1185">Reference proteome</keyword>
<dbReference type="PANTHER" id="PTHR48207:SF3">
    <property type="entry name" value="SUCCINATE--HYDROXYMETHYLGLUTARATE COA-TRANSFERASE"/>
    <property type="match status" value="1"/>
</dbReference>
<protein>
    <submittedName>
        <fullName evidence="2">Crotonobetainyl-CoA:carnitine CoA-transferase CaiB-like acyl-CoA transferase</fullName>
    </submittedName>
</protein>
<dbReference type="InterPro" id="IPR044855">
    <property type="entry name" value="CoA-Trfase_III_dom3_sf"/>
</dbReference>
<name>A0ABU0NBB9_9SPHN</name>
<dbReference type="Gene3D" id="3.40.50.10540">
    <property type="entry name" value="Crotonobetainyl-coa:carnitine coa-transferase, domain 1"/>
    <property type="match status" value="1"/>
</dbReference>
<dbReference type="Proteomes" id="UP001238601">
    <property type="component" value="Unassembled WGS sequence"/>
</dbReference>
<evidence type="ECO:0000256" key="1">
    <source>
        <dbReference type="ARBA" id="ARBA00022679"/>
    </source>
</evidence>